<dbReference type="RefSeq" id="WP_264714585.1">
    <property type="nucleotide sequence ID" value="NZ_JAPDNT010000012.1"/>
</dbReference>
<evidence type="ECO:0000259" key="3">
    <source>
        <dbReference type="SMART" id="SM00822"/>
    </source>
</evidence>
<evidence type="ECO:0000256" key="2">
    <source>
        <dbReference type="ARBA" id="ARBA00023002"/>
    </source>
</evidence>
<dbReference type="CDD" id="cd05233">
    <property type="entry name" value="SDR_c"/>
    <property type="match status" value="1"/>
</dbReference>
<dbReference type="PRINTS" id="PR00080">
    <property type="entry name" value="SDRFAMILY"/>
</dbReference>
<dbReference type="InterPro" id="IPR036291">
    <property type="entry name" value="NAD(P)-bd_dom_sf"/>
</dbReference>
<protein>
    <submittedName>
        <fullName evidence="4">SDR family oxidoreductase</fullName>
    </submittedName>
</protein>
<evidence type="ECO:0000256" key="1">
    <source>
        <dbReference type="ARBA" id="ARBA00006484"/>
    </source>
</evidence>
<comment type="caution">
    <text evidence="4">The sequence shown here is derived from an EMBL/GenBank/DDBJ whole genome shotgun (WGS) entry which is preliminary data.</text>
</comment>
<name>A0AA41YNM8_9PROT</name>
<sequence length="239" mass="24919">MRGELAGRRVLVAGGAAGIGAATATLCDAEGAAVAVIDRSQCPGGLVADVRDTAAVDAAVAQASQDMGGIDGVIYCAGIDLMAPLEAMRDAEWERVLDVNLTGAMRVCRAALRHFPARGGTMVLVSSGAGLRPLPLRTAYAAAKAGLIMFAKVLAMELSERDIRVNALCPGAVDTALFRSSWEGAENPQAELEMIRNRYALRRIAEPEEIARCAVFLTGAQSSYVTGTALAVDGGRTFH</sequence>
<dbReference type="SMART" id="SM00822">
    <property type="entry name" value="PKS_KR"/>
    <property type="match status" value="1"/>
</dbReference>
<keyword evidence="2" id="KW-0560">Oxidoreductase</keyword>
<evidence type="ECO:0000313" key="5">
    <source>
        <dbReference type="Proteomes" id="UP001165679"/>
    </source>
</evidence>
<reference evidence="4" key="1">
    <citation type="submission" date="2022-09" db="EMBL/GenBank/DDBJ databases">
        <title>Rhodovastum sp. nov. RN2-1 isolated from soil in Seongnam, South Korea.</title>
        <authorList>
            <person name="Le N.T."/>
        </authorList>
    </citation>
    <scope>NUCLEOTIDE SEQUENCE</scope>
    <source>
        <strain evidence="4">RN2-1</strain>
    </source>
</reference>
<dbReference type="FunFam" id="3.40.50.720:FF:000084">
    <property type="entry name" value="Short-chain dehydrogenase reductase"/>
    <property type="match status" value="1"/>
</dbReference>
<dbReference type="AlphaFoldDB" id="A0AA41YNM8"/>
<keyword evidence="5" id="KW-1185">Reference proteome</keyword>
<dbReference type="PRINTS" id="PR00081">
    <property type="entry name" value="GDHRDH"/>
</dbReference>
<dbReference type="Proteomes" id="UP001165679">
    <property type="component" value="Unassembled WGS sequence"/>
</dbReference>
<dbReference type="GO" id="GO:0016491">
    <property type="term" value="F:oxidoreductase activity"/>
    <property type="evidence" value="ECO:0007669"/>
    <property type="project" value="UniProtKB-KW"/>
</dbReference>
<dbReference type="SUPFAM" id="SSF51735">
    <property type="entry name" value="NAD(P)-binding Rossmann-fold domains"/>
    <property type="match status" value="1"/>
</dbReference>
<accession>A0AA41YNM8</accession>
<dbReference type="InterPro" id="IPR057326">
    <property type="entry name" value="KR_dom"/>
</dbReference>
<proteinExistence type="inferred from homology"/>
<dbReference type="Pfam" id="PF13561">
    <property type="entry name" value="adh_short_C2"/>
    <property type="match status" value="1"/>
</dbReference>
<comment type="similarity">
    <text evidence="1">Belongs to the short-chain dehydrogenases/reductases (SDR) family.</text>
</comment>
<dbReference type="PANTHER" id="PTHR24321:SF14">
    <property type="entry name" value="SHORT-CHAIN TYPE DEHYDROGENASE_REDUCTASE BLR2146-RELATED"/>
    <property type="match status" value="1"/>
</dbReference>
<dbReference type="EMBL" id="JAPDNT010000012">
    <property type="protein sequence ID" value="MCW3475856.1"/>
    <property type="molecule type" value="Genomic_DNA"/>
</dbReference>
<evidence type="ECO:0000313" key="4">
    <source>
        <dbReference type="EMBL" id="MCW3475856.1"/>
    </source>
</evidence>
<organism evidence="4 5">
    <name type="scientific">Limobrevibacterium gyesilva</name>
    <dbReference type="NCBI Taxonomy" id="2991712"/>
    <lineage>
        <taxon>Bacteria</taxon>
        <taxon>Pseudomonadati</taxon>
        <taxon>Pseudomonadota</taxon>
        <taxon>Alphaproteobacteria</taxon>
        <taxon>Acetobacterales</taxon>
        <taxon>Acetobacteraceae</taxon>
        <taxon>Limobrevibacterium</taxon>
    </lineage>
</organism>
<dbReference type="InterPro" id="IPR002347">
    <property type="entry name" value="SDR_fam"/>
</dbReference>
<dbReference type="PROSITE" id="PS00061">
    <property type="entry name" value="ADH_SHORT"/>
    <property type="match status" value="1"/>
</dbReference>
<gene>
    <name evidence="4" type="ORF">OL599_14850</name>
</gene>
<feature type="domain" description="Ketoreductase" evidence="3">
    <location>
        <begin position="8"/>
        <end position="162"/>
    </location>
</feature>
<dbReference type="InterPro" id="IPR020904">
    <property type="entry name" value="Sc_DH/Rdtase_CS"/>
</dbReference>
<dbReference type="PANTHER" id="PTHR24321">
    <property type="entry name" value="DEHYDROGENASES, SHORT CHAIN"/>
    <property type="match status" value="1"/>
</dbReference>
<dbReference type="Gene3D" id="3.40.50.720">
    <property type="entry name" value="NAD(P)-binding Rossmann-like Domain"/>
    <property type="match status" value="1"/>
</dbReference>
<reference evidence="4" key="2">
    <citation type="submission" date="2022-10" db="EMBL/GenBank/DDBJ databases">
        <authorList>
            <person name="Trinh H.N."/>
        </authorList>
    </citation>
    <scope>NUCLEOTIDE SEQUENCE</scope>
    <source>
        <strain evidence="4">RN2-1</strain>
    </source>
</reference>